<feature type="domain" description="Cupin type-2" evidence="1">
    <location>
        <begin position="117"/>
        <end position="175"/>
    </location>
</feature>
<reference evidence="2 3" key="1">
    <citation type="submission" date="2018-11" db="EMBL/GenBank/DDBJ databases">
        <authorList>
            <person name="Da X."/>
        </authorList>
    </citation>
    <scope>NUCLEOTIDE SEQUENCE [LARGE SCALE GENOMIC DNA]</scope>
    <source>
        <strain evidence="2 3">S14-144</strain>
    </source>
</reference>
<gene>
    <name evidence="2" type="ORF">EH165_04975</name>
</gene>
<protein>
    <recommendedName>
        <fullName evidence="1">Cupin type-2 domain-containing protein</fullName>
    </recommendedName>
</protein>
<keyword evidence="3" id="KW-1185">Reference proteome</keyword>
<dbReference type="KEGG" id="nak:EH165_04975"/>
<name>A0A3G8ZK09_9ACTN</name>
<organism evidence="2 3">
    <name type="scientific">Nakamurella antarctica</name>
    <dbReference type="NCBI Taxonomy" id="1902245"/>
    <lineage>
        <taxon>Bacteria</taxon>
        <taxon>Bacillati</taxon>
        <taxon>Actinomycetota</taxon>
        <taxon>Actinomycetes</taxon>
        <taxon>Nakamurellales</taxon>
        <taxon>Nakamurellaceae</taxon>
        <taxon>Nakamurella</taxon>
    </lineage>
</organism>
<dbReference type="Gene3D" id="2.60.120.10">
    <property type="entry name" value="Jelly Rolls"/>
    <property type="match status" value="1"/>
</dbReference>
<dbReference type="SUPFAM" id="SSF51182">
    <property type="entry name" value="RmlC-like cupins"/>
    <property type="match status" value="1"/>
</dbReference>
<dbReference type="AlphaFoldDB" id="A0A3G8ZK09"/>
<dbReference type="Pfam" id="PF07883">
    <property type="entry name" value="Cupin_2"/>
    <property type="match status" value="1"/>
</dbReference>
<sequence length="190" mass="20752">MTIDNVRVIVLGESKPDESEFVQVTPVKPFLMGPTQRWWNAWGWDAPIELPWHSKEVYTPLSHFPLPGGARVMVARFPEADIYLDEAPVTPEHQADHDRVIDMLSAVDVAMTAVGPHPAMHRTDTVDLGFVAEGEVDLEASDGTVVTLRAGDIYVNSGAVHAWKARQSGATVFFVFLGANRKSVPGPVGP</sequence>
<evidence type="ECO:0000313" key="2">
    <source>
        <dbReference type="EMBL" id="AZI57603.1"/>
    </source>
</evidence>
<evidence type="ECO:0000259" key="1">
    <source>
        <dbReference type="Pfam" id="PF07883"/>
    </source>
</evidence>
<dbReference type="Proteomes" id="UP000268084">
    <property type="component" value="Chromosome"/>
</dbReference>
<accession>A0A3G8ZK09</accession>
<dbReference type="RefSeq" id="WP_124798288.1">
    <property type="nucleotide sequence ID" value="NZ_CP034170.1"/>
</dbReference>
<dbReference type="PANTHER" id="PTHR36156:SF2">
    <property type="entry name" value="CUPIN TYPE-2 DOMAIN-CONTAINING PROTEIN"/>
    <property type="match status" value="1"/>
</dbReference>
<proteinExistence type="predicted"/>
<dbReference type="OrthoDB" id="713485at2"/>
<dbReference type="InterPro" id="IPR011051">
    <property type="entry name" value="RmlC_Cupin_sf"/>
</dbReference>
<dbReference type="InterPro" id="IPR014710">
    <property type="entry name" value="RmlC-like_jellyroll"/>
</dbReference>
<dbReference type="EMBL" id="CP034170">
    <property type="protein sequence ID" value="AZI57603.1"/>
    <property type="molecule type" value="Genomic_DNA"/>
</dbReference>
<reference evidence="2 3" key="2">
    <citation type="submission" date="2018-12" db="EMBL/GenBank/DDBJ databases">
        <title>Nakamurella antarcticus sp. nov., isolated from Antarctica South Shetland Islands soil.</title>
        <authorList>
            <person name="Peng F."/>
        </authorList>
    </citation>
    <scope>NUCLEOTIDE SEQUENCE [LARGE SCALE GENOMIC DNA]</scope>
    <source>
        <strain evidence="2 3">S14-144</strain>
    </source>
</reference>
<dbReference type="PANTHER" id="PTHR36156">
    <property type="entry name" value="SLR2101 PROTEIN"/>
    <property type="match status" value="1"/>
</dbReference>
<evidence type="ECO:0000313" key="3">
    <source>
        <dbReference type="Proteomes" id="UP000268084"/>
    </source>
</evidence>
<dbReference type="InterPro" id="IPR047142">
    <property type="entry name" value="OryJ/VirC-like"/>
</dbReference>
<dbReference type="InterPro" id="IPR013096">
    <property type="entry name" value="Cupin_2"/>
</dbReference>